<protein>
    <submittedName>
        <fullName evidence="3">Calcium/calmodulin-dependent 3',5'-cyclic nucleotide phosphodiesterase 1A-like</fullName>
    </submittedName>
</protein>
<evidence type="ECO:0000313" key="3">
    <source>
        <dbReference type="RefSeq" id="XP_042620417.1"/>
    </source>
</evidence>
<dbReference type="AlphaFoldDB" id="A0A9Q9YHP2"/>
<organism evidence="3">
    <name type="scientific">Cyprinus carpio</name>
    <name type="common">Common carp</name>
    <dbReference type="NCBI Taxonomy" id="7962"/>
    <lineage>
        <taxon>Eukaryota</taxon>
        <taxon>Metazoa</taxon>
        <taxon>Chordata</taxon>
        <taxon>Craniata</taxon>
        <taxon>Vertebrata</taxon>
        <taxon>Euteleostomi</taxon>
        <taxon>Actinopterygii</taxon>
        <taxon>Neopterygii</taxon>
        <taxon>Teleostei</taxon>
        <taxon>Ostariophysi</taxon>
        <taxon>Cypriniformes</taxon>
        <taxon>Cyprinidae</taxon>
        <taxon>Cyprininae</taxon>
        <taxon>Cyprinus</taxon>
    </lineage>
</organism>
<feature type="region of interest" description="Disordered" evidence="1">
    <location>
        <begin position="101"/>
        <end position="120"/>
    </location>
</feature>
<dbReference type="Pfam" id="PF08499">
    <property type="entry name" value="PDEase_I_N"/>
    <property type="match status" value="1"/>
</dbReference>
<feature type="domain" description="PDE1 N-terminal" evidence="2">
    <location>
        <begin position="74"/>
        <end position="110"/>
    </location>
</feature>
<evidence type="ECO:0000259" key="2">
    <source>
        <dbReference type="Pfam" id="PF08499"/>
    </source>
</evidence>
<dbReference type="GeneID" id="122146217"/>
<sequence>MDSLANDTDGLENSLKYSKCDQTEKMWIRLKGILIDVGEANWIKGEVNVVDRLRKNIEYAASVLEAVYIDETRRLLDTEDELSDIQADSVPMEVRDWLGPSTFTREDGSGAQTAGREAPVSQHRSRCSGWDLC</sequence>
<dbReference type="OrthoDB" id="189220at2759"/>
<evidence type="ECO:0000256" key="1">
    <source>
        <dbReference type="SAM" id="MobiDB-lite"/>
    </source>
</evidence>
<accession>A0A9Q9YHP2</accession>
<dbReference type="InterPro" id="IPR013706">
    <property type="entry name" value="PDE1_N"/>
</dbReference>
<dbReference type="RefSeq" id="XP_042620417.1">
    <property type="nucleotide sequence ID" value="XM_042764483.1"/>
</dbReference>
<reference evidence="3" key="1">
    <citation type="submission" date="2025-08" db="UniProtKB">
        <authorList>
            <consortium name="RefSeq"/>
        </authorList>
    </citation>
    <scope>IDENTIFICATION</scope>
    <source>
        <tissue evidence="3">Muscle</tissue>
    </source>
</reference>
<gene>
    <name evidence="3" type="primary">LOC122146217</name>
</gene>
<dbReference type="Proteomes" id="UP001155660">
    <property type="component" value="Chromosome A9"/>
</dbReference>
<proteinExistence type="predicted"/>
<name>A0A9Q9YHP2_CYPCA</name>
<dbReference type="KEGG" id="ccar:122146217"/>